<evidence type="ECO:0000256" key="1">
    <source>
        <dbReference type="ARBA" id="ARBA00004141"/>
    </source>
</evidence>
<feature type="transmembrane region" description="Helical" evidence="7">
    <location>
        <begin position="211"/>
        <end position="228"/>
    </location>
</feature>
<keyword evidence="3 7" id="KW-0812">Transmembrane</keyword>
<keyword evidence="6 7" id="KW-0472">Membrane</keyword>
<dbReference type="Pfam" id="PF01694">
    <property type="entry name" value="Rhomboid"/>
    <property type="match status" value="1"/>
</dbReference>
<keyword evidence="5 7" id="KW-1133">Transmembrane helix</keyword>
<name>A0A7C2JXA9_9PLAN</name>
<dbReference type="InterPro" id="IPR022732">
    <property type="entry name" value="Peptidase_S54_GlpG_N"/>
</dbReference>
<evidence type="ECO:0000259" key="8">
    <source>
        <dbReference type="Pfam" id="PF01694"/>
    </source>
</evidence>
<evidence type="ECO:0000259" key="9">
    <source>
        <dbReference type="Pfam" id="PF12122"/>
    </source>
</evidence>
<protein>
    <submittedName>
        <fullName evidence="10">Rhomboid family intramembrane serine protease</fullName>
    </submittedName>
</protein>
<keyword evidence="10" id="KW-0645">Protease</keyword>
<feature type="transmembrane region" description="Helical" evidence="7">
    <location>
        <begin position="186"/>
        <end position="205"/>
    </location>
</feature>
<dbReference type="PANTHER" id="PTHR43731:SF14">
    <property type="entry name" value="PRESENILIN-ASSOCIATED RHOMBOID-LIKE PROTEIN, MITOCHONDRIAL"/>
    <property type="match status" value="1"/>
</dbReference>
<dbReference type="InterPro" id="IPR022764">
    <property type="entry name" value="Peptidase_S54_rhomboid_dom"/>
</dbReference>
<dbReference type="AlphaFoldDB" id="A0A7C2JXA9"/>
<comment type="caution">
    <text evidence="10">The sequence shown here is derived from an EMBL/GenBank/DDBJ whole genome shotgun (WGS) entry which is preliminary data.</text>
</comment>
<gene>
    <name evidence="10" type="ORF">ENQ76_00325</name>
</gene>
<feature type="transmembrane region" description="Helical" evidence="7">
    <location>
        <begin position="266"/>
        <end position="285"/>
    </location>
</feature>
<dbReference type="GO" id="GO:0016020">
    <property type="term" value="C:membrane"/>
    <property type="evidence" value="ECO:0007669"/>
    <property type="project" value="UniProtKB-SubCell"/>
</dbReference>
<feature type="domain" description="Peptidase S54 rhomboid" evidence="8">
    <location>
        <begin position="148"/>
        <end position="280"/>
    </location>
</feature>
<dbReference type="Gene3D" id="3.30.70.2350">
    <property type="match status" value="1"/>
</dbReference>
<dbReference type="InterPro" id="IPR035952">
    <property type="entry name" value="Rhomboid-like_sf"/>
</dbReference>
<proteinExistence type="inferred from homology"/>
<keyword evidence="4" id="KW-0378">Hydrolase</keyword>
<dbReference type="Pfam" id="PF12122">
    <property type="entry name" value="Rhomboid_N"/>
    <property type="match status" value="1"/>
</dbReference>
<feature type="transmembrane region" description="Helical" evidence="7">
    <location>
        <begin position="240"/>
        <end position="260"/>
    </location>
</feature>
<evidence type="ECO:0000256" key="2">
    <source>
        <dbReference type="ARBA" id="ARBA00009045"/>
    </source>
</evidence>
<dbReference type="PANTHER" id="PTHR43731">
    <property type="entry name" value="RHOMBOID PROTEASE"/>
    <property type="match status" value="1"/>
</dbReference>
<evidence type="ECO:0000256" key="3">
    <source>
        <dbReference type="ARBA" id="ARBA00022692"/>
    </source>
</evidence>
<feature type="transmembrane region" description="Helical" evidence="7">
    <location>
        <begin position="102"/>
        <end position="120"/>
    </location>
</feature>
<dbReference type="SUPFAM" id="SSF144091">
    <property type="entry name" value="Rhomboid-like"/>
    <property type="match status" value="1"/>
</dbReference>
<comment type="subcellular location">
    <subcellularLocation>
        <location evidence="1">Membrane</location>
        <topology evidence="1">Multi-pass membrane protein</topology>
    </subcellularLocation>
</comment>
<accession>A0A7C2JXA9</accession>
<feature type="transmembrane region" description="Helical" evidence="7">
    <location>
        <begin position="153"/>
        <end position="174"/>
    </location>
</feature>
<sequence length="293" mass="33444">MRHIGTIPDSQLAERFQDFLIAHGTKCRLDDEVDGVAVWVYDDDRVPDARRQLTEFLEQPDSARYREAREQATTVLREEAAKRKAARRNTVHLSQQWSRPPGAQAPITVVVILACVFLFIQTDLMQNRDLVLRLLFSTDRTWAPIRNGEYWRLFTPALMHGGWLHIIFNLLWWWDLGLIIEHRRGSLRFLLMVLTIGIVSNTLQFVFAGPFFLGLSGVVFGLFGYVWVKGKLDPSDGLGISSQTAMWMLVWFAICWFGVVGQIANWAHTGGLVMGVIFGSLSALWRQVLSRRG</sequence>
<feature type="domain" description="Peptidase S54 GlpG peptidase N-terminal" evidence="9">
    <location>
        <begin position="1"/>
        <end position="73"/>
    </location>
</feature>
<dbReference type="GO" id="GO:0004252">
    <property type="term" value="F:serine-type endopeptidase activity"/>
    <property type="evidence" value="ECO:0007669"/>
    <property type="project" value="InterPro"/>
</dbReference>
<dbReference type="InterPro" id="IPR050925">
    <property type="entry name" value="Rhomboid_protease_S54"/>
</dbReference>
<organism evidence="10">
    <name type="scientific">Schlesneria paludicola</name>
    <dbReference type="NCBI Taxonomy" id="360056"/>
    <lineage>
        <taxon>Bacteria</taxon>
        <taxon>Pseudomonadati</taxon>
        <taxon>Planctomycetota</taxon>
        <taxon>Planctomycetia</taxon>
        <taxon>Planctomycetales</taxon>
        <taxon>Planctomycetaceae</taxon>
        <taxon>Schlesneria</taxon>
    </lineage>
</organism>
<reference evidence="10" key="1">
    <citation type="journal article" date="2020" name="mSystems">
        <title>Genome- and Community-Level Interaction Insights into Carbon Utilization and Element Cycling Functions of Hydrothermarchaeota in Hydrothermal Sediment.</title>
        <authorList>
            <person name="Zhou Z."/>
            <person name="Liu Y."/>
            <person name="Xu W."/>
            <person name="Pan J."/>
            <person name="Luo Z.H."/>
            <person name="Li M."/>
        </authorList>
    </citation>
    <scope>NUCLEOTIDE SEQUENCE [LARGE SCALE GENOMIC DNA]</scope>
    <source>
        <strain evidence="10">SpSt-339</strain>
    </source>
</reference>
<evidence type="ECO:0000256" key="4">
    <source>
        <dbReference type="ARBA" id="ARBA00022801"/>
    </source>
</evidence>
<evidence type="ECO:0000256" key="5">
    <source>
        <dbReference type="ARBA" id="ARBA00022989"/>
    </source>
</evidence>
<dbReference type="Gene3D" id="1.20.1540.10">
    <property type="entry name" value="Rhomboid-like"/>
    <property type="match status" value="1"/>
</dbReference>
<dbReference type="GO" id="GO:0006508">
    <property type="term" value="P:proteolysis"/>
    <property type="evidence" value="ECO:0007669"/>
    <property type="project" value="UniProtKB-KW"/>
</dbReference>
<evidence type="ECO:0000256" key="7">
    <source>
        <dbReference type="SAM" id="Phobius"/>
    </source>
</evidence>
<evidence type="ECO:0000313" key="10">
    <source>
        <dbReference type="EMBL" id="HEN13900.1"/>
    </source>
</evidence>
<dbReference type="EMBL" id="DSOK01000010">
    <property type="protein sequence ID" value="HEN13900.1"/>
    <property type="molecule type" value="Genomic_DNA"/>
</dbReference>
<comment type="similarity">
    <text evidence="2">Belongs to the peptidase S54 family.</text>
</comment>
<dbReference type="InterPro" id="IPR038236">
    <property type="entry name" value="GlpG_N_sf"/>
</dbReference>
<evidence type="ECO:0000256" key="6">
    <source>
        <dbReference type="ARBA" id="ARBA00023136"/>
    </source>
</evidence>